<dbReference type="AlphaFoldDB" id="A0A0F8YLP6"/>
<name>A0A0F8YLP6_9ZZZZ</name>
<feature type="non-terminal residue" evidence="1">
    <location>
        <position position="69"/>
    </location>
</feature>
<sequence length="69" mass="6899">MSDPASLISTAAVRGAYRTSQSLTGQKGEGIAEEAGASANSFTNLVQQASESALETVRGGEAAAQAGLR</sequence>
<protein>
    <submittedName>
        <fullName evidence="1">Uncharacterized protein</fullName>
    </submittedName>
</protein>
<dbReference type="EMBL" id="LAZR01052732">
    <property type="protein sequence ID" value="KKK82307.1"/>
    <property type="molecule type" value="Genomic_DNA"/>
</dbReference>
<gene>
    <name evidence="1" type="ORF">LCGC14_2804720</name>
</gene>
<organism evidence="1">
    <name type="scientific">marine sediment metagenome</name>
    <dbReference type="NCBI Taxonomy" id="412755"/>
    <lineage>
        <taxon>unclassified sequences</taxon>
        <taxon>metagenomes</taxon>
        <taxon>ecological metagenomes</taxon>
    </lineage>
</organism>
<evidence type="ECO:0000313" key="1">
    <source>
        <dbReference type="EMBL" id="KKK82307.1"/>
    </source>
</evidence>
<accession>A0A0F8YLP6</accession>
<proteinExistence type="predicted"/>
<reference evidence="1" key="1">
    <citation type="journal article" date="2015" name="Nature">
        <title>Complex archaea that bridge the gap between prokaryotes and eukaryotes.</title>
        <authorList>
            <person name="Spang A."/>
            <person name="Saw J.H."/>
            <person name="Jorgensen S.L."/>
            <person name="Zaremba-Niedzwiedzka K."/>
            <person name="Martijn J."/>
            <person name="Lind A.E."/>
            <person name="van Eijk R."/>
            <person name="Schleper C."/>
            <person name="Guy L."/>
            <person name="Ettema T.J."/>
        </authorList>
    </citation>
    <scope>NUCLEOTIDE SEQUENCE</scope>
</reference>
<comment type="caution">
    <text evidence="1">The sequence shown here is derived from an EMBL/GenBank/DDBJ whole genome shotgun (WGS) entry which is preliminary data.</text>
</comment>